<dbReference type="GO" id="GO:0008270">
    <property type="term" value="F:zinc ion binding"/>
    <property type="evidence" value="ECO:0007669"/>
    <property type="project" value="InterPro"/>
</dbReference>
<keyword evidence="4" id="KW-0732">Signal</keyword>
<dbReference type="InterPro" id="IPR035979">
    <property type="entry name" value="RBD_domain_sf"/>
</dbReference>
<dbReference type="Pfam" id="PF00076">
    <property type="entry name" value="RRM_1"/>
    <property type="match status" value="1"/>
</dbReference>
<dbReference type="Pfam" id="PF14432">
    <property type="entry name" value="DYW_deaminase"/>
    <property type="match status" value="1"/>
</dbReference>
<keyword evidence="7" id="KW-1185">Reference proteome</keyword>
<dbReference type="Pfam" id="PF17177">
    <property type="entry name" value="PPR_long"/>
    <property type="match status" value="1"/>
</dbReference>
<evidence type="ECO:0000256" key="2">
    <source>
        <dbReference type="PROSITE-ProRule" id="PRU00176"/>
    </source>
</evidence>
<dbReference type="InterPro" id="IPR002885">
    <property type="entry name" value="PPR_rpt"/>
</dbReference>
<dbReference type="SMART" id="SM00360">
    <property type="entry name" value="RRM"/>
    <property type="match status" value="1"/>
</dbReference>
<sequence length="687" mass="69842">MVAASAARMLRASAGVRAALVLLCARAPHPASPPAREPSGGDDARRARAFDPRGVFVSNLPPACTEAEVREAMHERFGAVVGVQLAPTRGDGASSRFGSVAFADARGAAAAARAGSVRLGARAARIQPLLLRRAPAARAGSPPMRPTRGALLHRVRACGADAAELRAALRALGPPACVREYTMAVSAWGRVGDGDEVLALLARARESGVPFDAWLCAAAMGALSESGRPESALALFDATAHAAAGGAGAGAGASASASADGGSSGASARNVFVYAEAIRACGALGGGSAEAADRALDIFAQMRDSGIAPSAVVYNALISALGGAGRADEALALLDEMAADGVPPDLVSLHAAIGACARAAPPRADAALALLRGMRARGLAPVTRSYNAALAACAAAGRWSDAERLLDEMERARVPADLISVNCALHAAAHAGQWRPALALLARLEAGDFGRARPDVASYGAAMQAVAAAGELDVGFELLAHTTATLGADALASTFVHHAALLAACRAAGDDARARALHARMLAAGLANPVEPRASVARARRAGAPADAWACETAFGNGREPARLAAATAALRDAVAAGSAYRTAANARALPFDFVARASGAAVASSLAHHAEKKALAALVARGRGEELCVGINLKMCADCHAFFKGASRVLGRQIRVQEPKMLHVFERGECSCADGWRWEERARAAR</sequence>
<feature type="repeat" description="PPR" evidence="3">
    <location>
        <begin position="310"/>
        <end position="344"/>
    </location>
</feature>
<evidence type="ECO:0000313" key="7">
    <source>
        <dbReference type="Proteomes" id="UP000751190"/>
    </source>
</evidence>
<dbReference type="Gene3D" id="3.30.70.330">
    <property type="match status" value="1"/>
</dbReference>
<evidence type="ECO:0000256" key="1">
    <source>
        <dbReference type="ARBA" id="ARBA00022737"/>
    </source>
</evidence>
<dbReference type="SUPFAM" id="SSF54928">
    <property type="entry name" value="RNA-binding domain, RBD"/>
    <property type="match status" value="1"/>
</dbReference>
<dbReference type="Gene3D" id="1.25.40.10">
    <property type="entry name" value="Tetratricopeptide repeat domain"/>
    <property type="match status" value="3"/>
</dbReference>
<dbReference type="InterPro" id="IPR011990">
    <property type="entry name" value="TPR-like_helical_dom_sf"/>
</dbReference>
<protein>
    <recommendedName>
        <fullName evidence="5">RRM domain-containing protein</fullName>
    </recommendedName>
</protein>
<organism evidence="6 7">
    <name type="scientific">Diacronema lutheri</name>
    <name type="common">Unicellular marine alga</name>
    <name type="synonym">Monochrysis lutheri</name>
    <dbReference type="NCBI Taxonomy" id="2081491"/>
    <lineage>
        <taxon>Eukaryota</taxon>
        <taxon>Haptista</taxon>
        <taxon>Haptophyta</taxon>
        <taxon>Pavlovophyceae</taxon>
        <taxon>Pavlovales</taxon>
        <taxon>Pavlovaceae</taxon>
        <taxon>Diacronema</taxon>
    </lineage>
</organism>
<dbReference type="InterPro" id="IPR033443">
    <property type="entry name" value="PROP1-like_PPR_dom"/>
</dbReference>
<accession>A0A8J5XYS0</accession>
<keyword evidence="1" id="KW-0677">Repeat</keyword>
<dbReference type="Proteomes" id="UP000751190">
    <property type="component" value="Unassembled WGS sequence"/>
</dbReference>
<dbReference type="PANTHER" id="PTHR47938:SF35">
    <property type="entry name" value="PENTATRICOPEPTIDE REPEAT-CONTAINING PROTEIN 4, MITOCHONDRIAL-RELATED"/>
    <property type="match status" value="1"/>
</dbReference>
<feature type="repeat" description="PPR" evidence="3">
    <location>
        <begin position="382"/>
        <end position="416"/>
    </location>
</feature>
<dbReference type="InterPro" id="IPR012677">
    <property type="entry name" value="Nucleotide-bd_a/b_plait_sf"/>
</dbReference>
<dbReference type="OrthoDB" id="185373at2759"/>
<keyword evidence="2" id="KW-0694">RNA-binding</keyword>
<feature type="chain" id="PRO_5035206452" description="RRM domain-containing protein" evidence="4">
    <location>
        <begin position="19"/>
        <end position="687"/>
    </location>
</feature>
<reference evidence="6" key="1">
    <citation type="submission" date="2021-05" db="EMBL/GenBank/DDBJ databases">
        <title>The genome of the haptophyte Pavlova lutheri (Diacronema luteri, Pavlovales) - a model for lipid biosynthesis in eukaryotic algae.</title>
        <authorList>
            <person name="Hulatt C.J."/>
            <person name="Posewitz M.C."/>
        </authorList>
    </citation>
    <scope>NUCLEOTIDE SEQUENCE</scope>
    <source>
        <strain evidence="6">NIVA-4/92</strain>
    </source>
</reference>
<gene>
    <name evidence="6" type="ORF">KFE25_009748</name>
</gene>
<evidence type="ECO:0000256" key="4">
    <source>
        <dbReference type="SAM" id="SignalP"/>
    </source>
</evidence>
<feature type="domain" description="RRM" evidence="5">
    <location>
        <begin position="53"/>
        <end position="136"/>
    </location>
</feature>
<dbReference type="OMA" id="WNCLISC"/>
<dbReference type="PROSITE" id="PS51375">
    <property type="entry name" value="PPR"/>
    <property type="match status" value="2"/>
</dbReference>
<evidence type="ECO:0000256" key="3">
    <source>
        <dbReference type="PROSITE-ProRule" id="PRU00708"/>
    </source>
</evidence>
<dbReference type="NCBIfam" id="TIGR00756">
    <property type="entry name" value="PPR"/>
    <property type="match status" value="2"/>
</dbReference>
<dbReference type="InterPro" id="IPR032867">
    <property type="entry name" value="DYW_dom"/>
</dbReference>
<dbReference type="CDD" id="cd00590">
    <property type="entry name" value="RRM_SF"/>
    <property type="match status" value="1"/>
</dbReference>
<comment type="caution">
    <text evidence="6">The sequence shown here is derived from an EMBL/GenBank/DDBJ whole genome shotgun (WGS) entry which is preliminary data.</text>
</comment>
<evidence type="ECO:0000259" key="5">
    <source>
        <dbReference type="PROSITE" id="PS50102"/>
    </source>
</evidence>
<dbReference type="EMBL" id="JAGTXO010000001">
    <property type="protein sequence ID" value="KAG8471327.1"/>
    <property type="molecule type" value="Genomic_DNA"/>
</dbReference>
<dbReference type="PROSITE" id="PS50102">
    <property type="entry name" value="RRM"/>
    <property type="match status" value="1"/>
</dbReference>
<proteinExistence type="predicted"/>
<dbReference type="AlphaFoldDB" id="A0A8J5XYS0"/>
<dbReference type="GO" id="GO:0003729">
    <property type="term" value="F:mRNA binding"/>
    <property type="evidence" value="ECO:0007669"/>
    <property type="project" value="TreeGrafter"/>
</dbReference>
<evidence type="ECO:0000313" key="6">
    <source>
        <dbReference type="EMBL" id="KAG8471327.1"/>
    </source>
</evidence>
<feature type="signal peptide" evidence="4">
    <location>
        <begin position="1"/>
        <end position="18"/>
    </location>
</feature>
<dbReference type="InterPro" id="IPR000504">
    <property type="entry name" value="RRM_dom"/>
</dbReference>
<dbReference type="PANTHER" id="PTHR47938">
    <property type="entry name" value="RESPIRATORY COMPLEX I CHAPERONE (CIA84), PUTATIVE (AFU_ORTHOLOGUE AFUA_2G06020)-RELATED"/>
    <property type="match status" value="1"/>
</dbReference>
<name>A0A8J5XYS0_DIALT</name>